<proteinExistence type="predicted"/>
<dbReference type="EMBL" id="SNRX01000002">
    <property type="protein sequence ID" value="KAA6303209.1"/>
    <property type="molecule type" value="Genomic_DNA"/>
</dbReference>
<evidence type="ECO:0000313" key="1">
    <source>
        <dbReference type="EMBL" id="KAA6303209.1"/>
    </source>
</evidence>
<evidence type="ECO:0008006" key="4">
    <source>
        <dbReference type="Google" id="ProtNLM"/>
    </source>
</evidence>
<name>A0A5M8P3Z4_9BACT</name>
<dbReference type="InterPro" id="IPR035093">
    <property type="entry name" value="RelE/ParE_toxin_dom_sf"/>
</dbReference>
<dbReference type="AlphaFoldDB" id="A0A5M8P3Z4"/>
<evidence type="ECO:0000313" key="2">
    <source>
        <dbReference type="EMBL" id="KAA6303438.1"/>
    </source>
</evidence>
<evidence type="ECO:0000313" key="3">
    <source>
        <dbReference type="Proteomes" id="UP000324575"/>
    </source>
</evidence>
<reference evidence="1 3" key="1">
    <citation type="submission" date="2019-03" db="EMBL/GenBank/DDBJ databases">
        <title>Single cell metagenomics reveals metabolic interactions within the superorganism composed of flagellate Streblomastix strix and complex community of Bacteroidetes bacteria on its surface.</title>
        <authorList>
            <person name="Treitli S.C."/>
            <person name="Kolisko M."/>
            <person name="Husnik F."/>
            <person name="Keeling P."/>
            <person name="Hampl V."/>
        </authorList>
    </citation>
    <scope>NUCLEOTIDE SEQUENCE [LARGE SCALE GENOMIC DNA]</scope>
    <source>
        <strain evidence="1">St1</strain>
    </source>
</reference>
<sequence length="99" mass="11401">MKYFQITVSIKAKRDIADLKRYIKDELKASETASHYIKGLDATIQKLFSLADFIGSNEFVQAMFGRNALHIAYKKMTIVFFIEDDCVYVERVIASSMIH</sequence>
<accession>A0A5M8P3Z4</accession>
<dbReference type="Gene3D" id="3.30.2310.20">
    <property type="entry name" value="RelE-like"/>
    <property type="match status" value="1"/>
</dbReference>
<comment type="caution">
    <text evidence="1">The sequence shown here is derived from an EMBL/GenBank/DDBJ whole genome shotgun (WGS) entry which is preliminary data.</text>
</comment>
<protein>
    <recommendedName>
        <fullName evidence="4">Type II toxin-antitoxin system RelE/ParE family toxin</fullName>
    </recommendedName>
</protein>
<dbReference type="Proteomes" id="UP000324575">
    <property type="component" value="Unassembled WGS sequence"/>
</dbReference>
<dbReference type="EMBL" id="SNRX01000002">
    <property type="protein sequence ID" value="KAA6303438.1"/>
    <property type="molecule type" value="Genomic_DNA"/>
</dbReference>
<gene>
    <name evidence="1" type="ORF">EZS26_000369</name>
    <name evidence="2" type="ORF">EZS26_000598</name>
</gene>
<organism evidence="1 3">
    <name type="scientific">Candidatus Ordinivivax streblomastigis</name>
    <dbReference type="NCBI Taxonomy" id="2540710"/>
    <lineage>
        <taxon>Bacteria</taxon>
        <taxon>Pseudomonadati</taxon>
        <taxon>Bacteroidota</taxon>
        <taxon>Bacteroidia</taxon>
        <taxon>Bacteroidales</taxon>
        <taxon>Candidatus Ordinivivax</taxon>
    </lineage>
</organism>